<proteinExistence type="predicted"/>
<dbReference type="VEuPathDB" id="FungiDB:CHGG_01668"/>
<evidence type="ECO:0000313" key="2">
    <source>
        <dbReference type="EMBL" id="EAQ93433.1"/>
    </source>
</evidence>
<accession>Q2HDN6</accession>
<organism evidence="2 3">
    <name type="scientific">Chaetomium globosum (strain ATCC 6205 / CBS 148.51 / DSM 1962 / NBRC 6347 / NRRL 1970)</name>
    <name type="common">Soil fungus</name>
    <dbReference type="NCBI Taxonomy" id="306901"/>
    <lineage>
        <taxon>Eukaryota</taxon>
        <taxon>Fungi</taxon>
        <taxon>Dikarya</taxon>
        <taxon>Ascomycota</taxon>
        <taxon>Pezizomycotina</taxon>
        <taxon>Sordariomycetes</taxon>
        <taxon>Sordariomycetidae</taxon>
        <taxon>Sordariales</taxon>
        <taxon>Chaetomiaceae</taxon>
        <taxon>Chaetomium</taxon>
    </lineage>
</organism>
<protein>
    <submittedName>
        <fullName evidence="2">Uncharacterized protein</fullName>
    </submittedName>
</protein>
<dbReference type="OrthoDB" id="10637428at2759"/>
<dbReference type="InParanoid" id="Q2HDN6"/>
<dbReference type="AlphaFoldDB" id="Q2HDN6"/>
<gene>
    <name evidence="2" type="ORF">CHGG_01668</name>
</gene>
<dbReference type="HOGENOM" id="CLU_823865_0_0_1"/>
<evidence type="ECO:0000256" key="1">
    <source>
        <dbReference type="SAM" id="MobiDB-lite"/>
    </source>
</evidence>
<feature type="compositionally biased region" description="Basic and acidic residues" evidence="1">
    <location>
        <begin position="38"/>
        <end position="50"/>
    </location>
</feature>
<feature type="compositionally biased region" description="Basic and acidic residues" evidence="1">
    <location>
        <begin position="306"/>
        <end position="315"/>
    </location>
</feature>
<dbReference type="EMBL" id="CH408029">
    <property type="protein sequence ID" value="EAQ93433.1"/>
    <property type="molecule type" value="Genomic_DNA"/>
</dbReference>
<feature type="region of interest" description="Disordered" evidence="1">
    <location>
        <begin position="303"/>
        <end position="322"/>
    </location>
</feature>
<feature type="compositionally biased region" description="Polar residues" evidence="1">
    <location>
        <begin position="1"/>
        <end position="11"/>
    </location>
</feature>
<dbReference type="Proteomes" id="UP000001056">
    <property type="component" value="Unassembled WGS sequence"/>
</dbReference>
<feature type="region of interest" description="Disordered" evidence="1">
    <location>
        <begin position="1"/>
        <end position="230"/>
    </location>
</feature>
<sequence>MHEVRGQQQRPPSLDRTTGERRQAPRKRSAESACALHQETKRGTEGDKQEMGQGGTRPPHWTLSIARSDEWKKGTKACDWPKWKGGRCVGPVAVPRGSASKPSTPDPNWAVTTEKEWPPPQCQKGKPGIIEARQAQTNSDLRPARTPLGSDAHSGDDDLRLGSKSGARPRVALETRPTLGGVDPDLREHGTPPLQWRMENRPGPVRFVSRVPPNPRPEISQGNDEVGGSGQQQRNLIMLSVSRIRFECGLNSTREGFRELLRRVGLTHCNIGDESVSSPCILHVTLKPTPSATLRLLRKAPVVPEPRVRRQDSPDRTAASVRARAGLGSSLVHAPVL</sequence>
<reference evidence="3" key="1">
    <citation type="journal article" date="2015" name="Genome Announc.">
        <title>Draft genome sequence of the cellulolytic fungus Chaetomium globosum.</title>
        <authorList>
            <person name="Cuomo C.A."/>
            <person name="Untereiner W.A."/>
            <person name="Ma L.-J."/>
            <person name="Grabherr M."/>
            <person name="Birren B.W."/>
        </authorList>
    </citation>
    <scope>NUCLEOTIDE SEQUENCE [LARGE SCALE GENOMIC DNA]</scope>
    <source>
        <strain evidence="3">ATCC 6205 / CBS 148.51 / DSM 1962 / NBRC 6347 / NRRL 1970</strain>
    </source>
</reference>
<name>Q2HDN6_CHAGB</name>
<keyword evidence="3" id="KW-1185">Reference proteome</keyword>
<evidence type="ECO:0000313" key="3">
    <source>
        <dbReference type="Proteomes" id="UP000001056"/>
    </source>
</evidence>
<dbReference type="RefSeq" id="XP_001220889.1">
    <property type="nucleotide sequence ID" value="XM_001220888.1"/>
</dbReference>
<dbReference type="GeneID" id="4387909"/>